<evidence type="ECO:0000313" key="12">
    <source>
        <dbReference type="EMBL" id="OQV20078.1"/>
    </source>
</evidence>
<comment type="similarity">
    <text evidence="2 10">Belongs to the CISD protein family. CISD2 subfamily.</text>
</comment>
<feature type="transmembrane region" description="Helical" evidence="10">
    <location>
        <begin position="36"/>
        <end position="61"/>
    </location>
</feature>
<protein>
    <recommendedName>
        <fullName evidence="10">CDGSH iron-sulfur domain-containing protein 2 homologue</fullName>
    </recommendedName>
</protein>
<evidence type="ECO:0000256" key="1">
    <source>
        <dbReference type="ARBA" id="ARBA00004167"/>
    </source>
</evidence>
<comment type="subcellular location">
    <subcellularLocation>
        <location evidence="10">Endoplasmic reticulum membrane</location>
        <topology evidence="10">Single-pass membrane protein</topology>
    </subcellularLocation>
    <subcellularLocation>
        <location evidence="1">Membrane</location>
        <topology evidence="1">Single-pass membrane protein</topology>
    </subcellularLocation>
</comment>
<gene>
    <name evidence="12" type="ORF">BV898_05871</name>
</gene>
<dbReference type="Pfam" id="PF10660">
    <property type="entry name" value="MitoNEET_N"/>
    <property type="match status" value="1"/>
</dbReference>
<keyword evidence="3 10" id="KW-0812">Transmembrane</keyword>
<keyword evidence="9 10" id="KW-0472">Membrane</keyword>
<organism evidence="12 13">
    <name type="scientific">Hypsibius exemplaris</name>
    <name type="common">Freshwater tardigrade</name>
    <dbReference type="NCBI Taxonomy" id="2072580"/>
    <lineage>
        <taxon>Eukaryota</taxon>
        <taxon>Metazoa</taxon>
        <taxon>Ecdysozoa</taxon>
        <taxon>Tardigrada</taxon>
        <taxon>Eutardigrada</taxon>
        <taxon>Parachela</taxon>
        <taxon>Hypsibioidea</taxon>
        <taxon>Hypsibiidae</taxon>
        <taxon>Hypsibius</taxon>
    </lineage>
</organism>
<comment type="caution">
    <text evidence="12">The sequence shown here is derived from an EMBL/GenBank/DDBJ whole genome shotgun (WGS) entry which is preliminary data.</text>
</comment>
<dbReference type="EMBL" id="MTYJ01000033">
    <property type="protein sequence ID" value="OQV20078.1"/>
    <property type="molecule type" value="Genomic_DNA"/>
</dbReference>
<evidence type="ECO:0000256" key="4">
    <source>
        <dbReference type="ARBA" id="ARBA00022714"/>
    </source>
</evidence>
<keyword evidence="7 10" id="KW-0408">Iron</keyword>
<keyword evidence="6 10" id="KW-1133">Transmembrane helix</keyword>
<evidence type="ECO:0000256" key="9">
    <source>
        <dbReference type="ARBA" id="ARBA00023136"/>
    </source>
</evidence>
<evidence type="ECO:0000313" key="13">
    <source>
        <dbReference type="Proteomes" id="UP000192578"/>
    </source>
</evidence>
<dbReference type="GO" id="GO:0005789">
    <property type="term" value="C:endoplasmic reticulum membrane"/>
    <property type="evidence" value="ECO:0007669"/>
    <property type="project" value="UniProtKB-SubCell"/>
</dbReference>
<comment type="cofactor">
    <cofactor evidence="10">
        <name>[2Fe-2S] cluster</name>
        <dbReference type="ChEBI" id="CHEBI:190135"/>
    </cofactor>
    <text evidence="10">Binds 1 [2Fe-2S] cluster.</text>
</comment>
<keyword evidence="5 10" id="KW-0479">Metal-binding</keyword>
<evidence type="ECO:0000256" key="3">
    <source>
        <dbReference type="ARBA" id="ARBA00022692"/>
    </source>
</evidence>
<dbReference type="Proteomes" id="UP000192578">
    <property type="component" value="Unassembled WGS sequence"/>
</dbReference>
<keyword evidence="4 10" id="KW-0001">2Fe-2S</keyword>
<dbReference type="OrthoDB" id="449252at2759"/>
<evidence type="ECO:0000256" key="5">
    <source>
        <dbReference type="ARBA" id="ARBA00022723"/>
    </source>
</evidence>
<keyword evidence="10" id="KW-0256">Endoplasmic reticulum</keyword>
<dbReference type="AlphaFoldDB" id="A0A1W0WXZ9"/>
<evidence type="ECO:0000256" key="10">
    <source>
        <dbReference type="RuleBase" id="RU369084"/>
    </source>
</evidence>
<dbReference type="Pfam" id="PF09360">
    <property type="entry name" value="zf-CDGSH"/>
    <property type="match status" value="1"/>
</dbReference>
<evidence type="ECO:0000256" key="7">
    <source>
        <dbReference type="ARBA" id="ARBA00023004"/>
    </source>
</evidence>
<sequence length="143" mass="16339">MEFLNQLITNTVPSYLKNVPLPKTLTGFLDLKYSDWLRLIAFSGAVGFAGYVGLQGLYTILPPKIVWKLPLGRCHRRFQCNHDYEKDRKKITDNIDIEDIGTKVSLCRCWKSAKMPFCDGSHKQHNKETGDNVGAINVRRRAL</sequence>
<accession>A0A1W0WXZ9</accession>
<dbReference type="Gene3D" id="3.40.5.90">
    <property type="entry name" value="CDGSH iron-sulfur domain, mitoNEET-type"/>
    <property type="match status" value="1"/>
</dbReference>
<reference evidence="13" key="1">
    <citation type="submission" date="2017-01" db="EMBL/GenBank/DDBJ databases">
        <title>Comparative genomics of anhydrobiosis in the tardigrade Hypsibius dujardini.</title>
        <authorList>
            <person name="Yoshida Y."/>
            <person name="Koutsovoulos G."/>
            <person name="Laetsch D."/>
            <person name="Stevens L."/>
            <person name="Kumar S."/>
            <person name="Horikawa D."/>
            <person name="Ishino K."/>
            <person name="Komine S."/>
            <person name="Tomita M."/>
            <person name="Blaxter M."/>
            <person name="Arakawa K."/>
        </authorList>
    </citation>
    <scope>NUCLEOTIDE SEQUENCE [LARGE SCALE GENOMIC DNA]</scope>
    <source>
        <strain evidence="13">Z151</strain>
    </source>
</reference>
<dbReference type="GO" id="GO:0046872">
    <property type="term" value="F:metal ion binding"/>
    <property type="evidence" value="ECO:0007669"/>
    <property type="project" value="UniProtKB-UniRule"/>
</dbReference>
<keyword evidence="13" id="KW-1185">Reference proteome</keyword>
<evidence type="ECO:0000256" key="2">
    <source>
        <dbReference type="ARBA" id="ARBA00008624"/>
    </source>
</evidence>
<dbReference type="InterPro" id="IPR045131">
    <property type="entry name" value="CISD1/2"/>
</dbReference>
<dbReference type="GO" id="GO:0051537">
    <property type="term" value="F:2 iron, 2 sulfur cluster binding"/>
    <property type="evidence" value="ECO:0007669"/>
    <property type="project" value="UniProtKB-UniRule"/>
</dbReference>
<keyword evidence="8 10" id="KW-0411">Iron-sulfur</keyword>
<dbReference type="PANTHER" id="PTHR13680">
    <property type="entry name" value="CDGSH IRON-SULFUR DOMAIN-CONTAINING PROTEIN 1"/>
    <property type="match status" value="1"/>
</dbReference>
<evidence type="ECO:0000259" key="11">
    <source>
        <dbReference type="SMART" id="SM00704"/>
    </source>
</evidence>
<dbReference type="GO" id="GO:0010506">
    <property type="term" value="P:regulation of autophagy"/>
    <property type="evidence" value="ECO:0007669"/>
    <property type="project" value="UniProtKB-UniRule"/>
</dbReference>
<dbReference type="SMART" id="SM00704">
    <property type="entry name" value="ZnF_CDGSH"/>
    <property type="match status" value="1"/>
</dbReference>
<dbReference type="GO" id="GO:0005741">
    <property type="term" value="C:mitochondrial outer membrane"/>
    <property type="evidence" value="ECO:0007669"/>
    <property type="project" value="TreeGrafter"/>
</dbReference>
<dbReference type="InterPro" id="IPR018967">
    <property type="entry name" value="FeS-contain_CDGSH-typ"/>
</dbReference>
<dbReference type="PANTHER" id="PTHR13680:SF5">
    <property type="entry name" value="CDGSH IRON-SULFUR DOMAIN-CONTAINING PROTEIN 1"/>
    <property type="match status" value="1"/>
</dbReference>
<evidence type="ECO:0000256" key="6">
    <source>
        <dbReference type="ARBA" id="ARBA00022989"/>
    </source>
</evidence>
<dbReference type="InterPro" id="IPR042216">
    <property type="entry name" value="MitoNEET_CISD"/>
</dbReference>
<feature type="domain" description="Iron-binding zinc finger CDGSH type" evidence="11">
    <location>
        <begin position="90"/>
        <end position="128"/>
    </location>
</feature>
<proteinExistence type="inferred from homology"/>
<dbReference type="InterPro" id="IPR019610">
    <property type="entry name" value="FeS-contain_mitoNEET_N"/>
</dbReference>
<name>A0A1W0WXZ9_HYPEX</name>
<evidence type="ECO:0000256" key="8">
    <source>
        <dbReference type="ARBA" id="ARBA00023014"/>
    </source>
</evidence>